<dbReference type="AlphaFoldDB" id="B4VI61"/>
<evidence type="ECO:0000313" key="2">
    <source>
        <dbReference type="Proteomes" id="UP000003835"/>
    </source>
</evidence>
<gene>
    <name evidence="1" type="ORF">MC7420_7405</name>
</gene>
<accession>B4VI61</accession>
<dbReference type="Proteomes" id="UP000003835">
    <property type="component" value="Unassembled WGS sequence"/>
</dbReference>
<proteinExistence type="predicted"/>
<dbReference type="eggNOG" id="ENOG5033V52">
    <property type="taxonomic scope" value="Bacteria"/>
</dbReference>
<dbReference type="EMBL" id="DS989841">
    <property type="protein sequence ID" value="EDX78752.1"/>
    <property type="molecule type" value="Genomic_DNA"/>
</dbReference>
<sequence>MKQQSLRQWFRWLTRWIRRIFQKPETFQPTFLVLERTYSADESIVLLSVERDAPGAVGTWYLLNQHNPRHNLLITLDNLAAIRLALDANSFSDRDTSILELSLAQEDQIFRTHRFSVQWIIKLKSSRKVFHLIGTWDLDLQGDTWDPNTSAFTIGRLVVREALNLPPLPGVSWRFRMTEFPWIESLQSYSKMVLGDNHNCYTKKLNLKELKELRDEIERGRGDRKRHKS</sequence>
<organism evidence="1 2">
    <name type="scientific">Coleofasciculus chthonoplastes PCC 7420</name>
    <dbReference type="NCBI Taxonomy" id="118168"/>
    <lineage>
        <taxon>Bacteria</taxon>
        <taxon>Bacillati</taxon>
        <taxon>Cyanobacteriota</taxon>
        <taxon>Cyanophyceae</taxon>
        <taxon>Coleofasciculales</taxon>
        <taxon>Coleofasciculaceae</taxon>
        <taxon>Coleofasciculus</taxon>
    </lineage>
</organism>
<evidence type="ECO:0000313" key="1">
    <source>
        <dbReference type="EMBL" id="EDX78752.1"/>
    </source>
</evidence>
<reference evidence="1 2" key="1">
    <citation type="submission" date="2008-07" db="EMBL/GenBank/DDBJ databases">
        <authorList>
            <person name="Tandeau de Marsac N."/>
            <person name="Ferriera S."/>
            <person name="Johnson J."/>
            <person name="Kravitz S."/>
            <person name="Beeson K."/>
            <person name="Sutton G."/>
            <person name="Rogers Y.-H."/>
            <person name="Friedman R."/>
            <person name="Frazier M."/>
            <person name="Venter J.C."/>
        </authorList>
    </citation>
    <scope>NUCLEOTIDE SEQUENCE [LARGE SCALE GENOMIC DNA]</scope>
    <source>
        <strain evidence="1 2">PCC 7420</strain>
    </source>
</reference>
<name>B4VI61_9CYAN</name>
<protein>
    <submittedName>
        <fullName evidence="1">Uncharacterized protein</fullName>
    </submittedName>
</protein>
<dbReference type="OrthoDB" id="488575at2"/>
<dbReference type="RefSeq" id="WP_006098229.1">
    <property type="nucleotide sequence ID" value="NZ_DS989841.1"/>
</dbReference>
<keyword evidence="2" id="KW-1185">Reference proteome</keyword>
<dbReference type="HOGENOM" id="CLU_1208103_0_0_3"/>